<feature type="domain" description="HpcH/HpaI aldolase/citrate lyase" evidence="4">
    <location>
        <begin position="32"/>
        <end position="257"/>
    </location>
</feature>
<organism evidence="5 6">
    <name type="scientific">Billgrantia endophytica</name>
    <dbReference type="NCBI Taxonomy" id="2033802"/>
    <lineage>
        <taxon>Bacteria</taxon>
        <taxon>Pseudomonadati</taxon>
        <taxon>Pseudomonadota</taxon>
        <taxon>Gammaproteobacteria</taxon>
        <taxon>Oceanospirillales</taxon>
        <taxon>Halomonadaceae</taxon>
        <taxon>Billgrantia</taxon>
    </lineage>
</organism>
<comment type="catalytic activity">
    <reaction evidence="3">
        <text>D-glyceraldehyde + pyruvate = 2-dehydro-3-deoxy-L-galactonate</text>
        <dbReference type="Rhea" id="RHEA:80055"/>
        <dbReference type="ChEBI" id="CHEBI:15361"/>
        <dbReference type="ChEBI" id="CHEBI:17378"/>
        <dbReference type="ChEBI" id="CHEBI:75545"/>
    </reaction>
</comment>
<protein>
    <recommendedName>
        <fullName evidence="4">HpcH/HpaI aldolase/citrate lyase domain-containing protein</fullName>
    </recommendedName>
</protein>
<reference evidence="5 6" key="1">
    <citation type="submission" date="2018-01" db="EMBL/GenBank/DDBJ databases">
        <title>Halomonas endophytica sp. nov., isolated from storage liquid in the stems of Populus euphratica.</title>
        <authorList>
            <person name="Chen C."/>
        </authorList>
    </citation>
    <scope>NUCLEOTIDE SEQUENCE [LARGE SCALE GENOMIC DNA]</scope>
    <source>
        <strain evidence="5 6">MC28</strain>
    </source>
</reference>
<dbReference type="PANTHER" id="PTHR30502">
    <property type="entry name" value="2-KETO-3-DEOXY-L-RHAMNONATE ALDOLASE"/>
    <property type="match status" value="1"/>
</dbReference>
<name>A0A2N7U2G8_9GAMM</name>
<dbReference type="AlphaFoldDB" id="A0A2N7U2G8"/>
<evidence type="ECO:0000259" key="4">
    <source>
        <dbReference type="Pfam" id="PF03328"/>
    </source>
</evidence>
<dbReference type="Gene3D" id="3.20.20.60">
    <property type="entry name" value="Phosphoenolpyruvate-binding domains"/>
    <property type="match status" value="1"/>
</dbReference>
<dbReference type="GO" id="GO:0005737">
    <property type="term" value="C:cytoplasm"/>
    <property type="evidence" value="ECO:0007669"/>
    <property type="project" value="TreeGrafter"/>
</dbReference>
<dbReference type="OrthoDB" id="86160at2"/>
<evidence type="ECO:0000256" key="1">
    <source>
        <dbReference type="ARBA" id="ARBA00022723"/>
    </source>
</evidence>
<evidence type="ECO:0000313" key="5">
    <source>
        <dbReference type="EMBL" id="PMR74622.1"/>
    </source>
</evidence>
<evidence type="ECO:0000256" key="2">
    <source>
        <dbReference type="ARBA" id="ARBA00023239"/>
    </source>
</evidence>
<dbReference type="GO" id="GO:0016832">
    <property type="term" value="F:aldehyde-lyase activity"/>
    <property type="evidence" value="ECO:0007669"/>
    <property type="project" value="TreeGrafter"/>
</dbReference>
<keyword evidence="2" id="KW-0456">Lyase</keyword>
<accession>A0A2N7U2G8</accession>
<sequence length="270" mass="29572">MHLERKEINMNTKNFVANSFKSQLQGGEKLHGIWFSSCSEIIADVIRDSGFDWVLIDMEHSINTTEKVASLLRCFRDSDATPIIRPPVNEPVEIKRLLDIGVKNFLIPIVENASDAERAVQSTKYKGVGGLRGVSLGQSANRFGRIKNYFEQANDDITVIVQVESRNAISNIKNIASVPGVDGIFVGPADLSDDMGLTGNTFDDAVQGQISLMIDLCKRVGKPAGTLIFNEDYAKRYYADGFSFIACSSDLSLLRNAADAQASAFGLVNK</sequence>
<dbReference type="EMBL" id="PNRF01000027">
    <property type="protein sequence ID" value="PMR74622.1"/>
    <property type="molecule type" value="Genomic_DNA"/>
</dbReference>
<dbReference type="SUPFAM" id="SSF51621">
    <property type="entry name" value="Phosphoenolpyruvate/pyruvate domain"/>
    <property type="match status" value="1"/>
</dbReference>
<evidence type="ECO:0000313" key="6">
    <source>
        <dbReference type="Proteomes" id="UP000235803"/>
    </source>
</evidence>
<dbReference type="Proteomes" id="UP000235803">
    <property type="component" value="Unassembled WGS sequence"/>
</dbReference>
<dbReference type="PANTHER" id="PTHR30502:SF4">
    <property type="entry name" value="5-KETO-4-DEOXY-D-GLUCARATE ALDOLASE"/>
    <property type="match status" value="1"/>
</dbReference>
<gene>
    <name evidence="5" type="ORF">C1H69_12220</name>
</gene>
<dbReference type="InterPro" id="IPR005000">
    <property type="entry name" value="Aldolase/citrate-lyase_domain"/>
</dbReference>
<proteinExistence type="predicted"/>
<dbReference type="Pfam" id="PF03328">
    <property type="entry name" value="HpcH_HpaI"/>
    <property type="match status" value="1"/>
</dbReference>
<comment type="caution">
    <text evidence="5">The sequence shown here is derived from an EMBL/GenBank/DDBJ whole genome shotgun (WGS) entry which is preliminary data.</text>
</comment>
<dbReference type="InterPro" id="IPR040442">
    <property type="entry name" value="Pyrv_kinase-like_dom_sf"/>
</dbReference>
<evidence type="ECO:0000256" key="3">
    <source>
        <dbReference type="ARBA" id="ARBA00045074"/>
    </source>
</evidence>
<keyword evidence="6" id="KW-1185">Reference proteome</keyword>
<dbReference type="GO" id="GO:0046872">
    <property type="term" value="F:metal ion binding"/>
    <property type="evidence" value="ECO:0007669"/>
    <property type="project" value="UniProtKB-KW"/>
</dbReference>
<keyword evidence="1" id="KW-0479">Metal-binding</keyword>
<dbReference type="InterPro" id="IPR050251">
    <property type="entry name" value="HpcH-HpaI_aldolase"/>
</dbReference>
<dbReference type="InterPro" id="IPR015813">
    <property type="entry name" value="Pyrv/PenolPyrv_kinase-like_dom"/>
</dbReference>